<feature type="region of interest" description="Disordered" evidence="1">
    <location>
        <begin position="336"/>
        <end position="364"/>
    </location>
</feature>
<evidence type="ECO:0000313" key="3">
    <source>
        <dbReference type="EMBL" id="KAJ7956744.1"/>
    </source>
</evidence>
<protein>
    <submittedName>
        <fullName evidence="3">SPOC domain / Transcription elongation factor S-II protein</fullName>
    </submittedName>
</protein>
<proteinExistence type="predicted"/>
<dbReference type="PANTHER" id="PTHR11477">
    <property type="entry name" value="TRANSCRIPTION FACTOR S-II ZINC FINGER DOMAIN-CONTAINING PROTEIN"/>
    <property type="match status" value="1"/>
</dbReference>
<accession>A0AAD7PJ16</accession>
<keyword evidence="4" id="KW-1185">Reference proteome</keyword>
<feature type="region of interest" description="Disordered" evidence="1">
    <location>
        <begin position="290"/>
        <end position="309"/>
    </location>
</feature>
<dbReference type="KEGG" id="qsa:O6P43_023136"/>
<comment type="caution">
    <text evidence="3">The sequence shown here is derived from an EMBL/GenBank/DDBJ whole genome shotgun (WGS) entry which is preliminary data.</text>
</comment>
<feature type="compositionally biased region" description="Polar residues" evidence="1">
    <location>
        <begin position="291"/>
        <end position="303"/>
    </location>
</feature>
<keyword evidence="3" id="KW-0251">Elongation factor</keyword>
<dbReference type="GO" id="GO:0003746">
    <property type="term" value="F:translation elongation factor activity"/>
    <property type="evidence" value="ECO:0007669"/>
    <property type="project" value="UniProtKB-KW"/>
</dbReference>
<dbReference type="EMBL" id="JARAOO010000009">
    <property type="protein sequence ID" value="KAJ7956744.1"/>
    <property type="molecule type" value="Genomic_DNA"/>
</dbReference>
<dbReference type="InterPro" id="IPR012921">
    <property type="entry name" value="SPOC_C"/>
</dbReference>
<feature type="compositionally biased region" description="Polar residues" evidence="1">
    <location>
        <begin position="339"/>
        <end position="364"/>
    </location>
</feature>
<organism evidence="3 4">
    <name type="scientific">Quillaja saponaria</name>
    <name type="common">Soap bark tree</name>
    <dbReference type="NCBI Taxonomy" id="32244"/>
    <lineage>
        <taxon>Eukaryota</taxon>
        <taxon>Viridiplantae</taxon>
        <taxon>Streptophyta</taxon>
        <taxon>Embryophyta</taxon>
        <taxon>Tracheophyta</taxon>
        <taxon>Spermatophyta</taxon>
        <taxon>Magnoliopsida</taxon>
        <taxon>eudicotyledons</taxon>
        <taxon>Gunneridae</taxon>
        <taxon>Pentapetalae</taxon>
        <taxon>rosids</taxon>
        <taxon>fabids</taxon>
        <taxon>Fabales</taxon>
        <taxon>Quillajaceae</taxon>
        <taxon>Quillaja</taxon>
    </lineage>
</organism>
<gene>
    <name evidence="3" type="ORF">O6P43_023136</name>
</gene>
<dbReference type="Proteomes" id="UP001163823">
    <property type="component" value="Chromosome 9"/>
</dbReference>
<sequence>MDSLGTSAISEQDINKLLEKELQFGNGPCCIGLGDICKEDWEHRERNTRTMKQTGDSEENFKQSLVKETLPTNIYVRHSQSNGYSKSVGKVASPEKLWDGCLQLNPSVTMSSVAFFNSGEKMPHVKWFESVEVKGKVKLEDFEKYIQELPRSRNRGLMVISLCWKVGSSKAGLAGMRKVAKGYKEGNKVGIAQLSPGIHLYVCPRSETIITILAKHGFFKGMTAIEDNKDSFIGCIVWRRNQINLHSVEVKSERKNQSLPDQPLNSYSNTARQQISEIKVPCLHPDLESFSIPSRTDNSTLEATSKDRIERNNEDFSEVSVELLSSSTSSNSLVAHLVSSGSPSGTRGPKTSYSDSASQQVSEVQLSKVESSLAYNSGQEQYKQNLEPKMRFQSDVTKQPLFMLDSDDLPEFDFSTSGLSQTKNNSMDEATVGQKLPNEGCQNKEGSVPPRVPIVKLGPASYHKRLEGLDRQILPADDNHKMPPQKKICERDGLSIVPLVEEKKTRAVTMPCSTTVSVRTKNLFDDGDDMPEWCPSDVNLQNPKVLGTNPSSEALNHDKEPMSTTGPRSSILPRPPIFTHASHFTYLCPQVTMKQPESRSAKVNTEDVPSVLIGVNSVLPGGPQSNNEDVKLPNHQGGWRGWTP</sequence>
<dbReference type="GO" id="GO:0005634">
    <property type="term" value="C:nucleus"/>
    <property type="evidence" value="ECO:0007669"/>
    <property type="project" value="TreeGrafter"/>
</dbReference>
<reference evidence="3" key="1">
    <citation type="journal article" date="2023" name="Science">
        <title>Elucidation of the pathway for biosynthesis of saponin adjuvants from the soapbark tree.</title>
        <authorList>
            <person name="Reed J."/>
            <person name="Orme A."/>
            <person name="El-Demerdash A."/>
            <person name="Owen C."/>
            <person name="Martin L.B.B."/>
            <person name="Misra R.C."/>
            <person name="Kikuchi S."/>
            <person name="Rejzek M."/>
            <person name="Martin A.C."/>
            <person name="Harkess A."/>
            <person name="Leebens-Mack J."/>
            <person name="Louveau T."/>
            <person name="Stephenson M.J."/>
            <person name="Osbourn A."/>
        </authorList>
    </citation>
    <scope>NUCLEOTIDE SEQUENCE</scope>
    <source>
        <strain evidence="3">S10</strain>
    </source>
</reference>
<feature type="region of interest" description="Disordered" evidence="1">
    <location>
        <begin position="619"/>
        <end position="644"/>
    </location>
</feature>
<feature type="region of interest" description="Disordered" evidence="1">
    <location>
        <begin position="547"/>
        <end position="574"/>
    </location>
</feature>
<feature type="domain" description="Spen paralogue and orthologue SPOC C-terminal" evidence="2">
    <location>
        <begin position="94"/>
        <end position="239"/>
    </location>
</feature>
<dbReference type="CDD" id="cd21538">
    <property type="entry name" value="SPOC_TFIIS"/>
    <property type="match status" value="1"/>
</dbReference>
<name>A0AAD7PJ16_QUISA</name>
<keyword evidence="3" id="KW-0648">Protein biosynthesis</keyword>
<dbReference type="Pfam" id="PF07744">
    <property type="entry name" value="SPOC"/>
    <property type="match status" value="1"/>
</dbReference>
<evidence type="ECO:0000259" key="2">
    <source>
        <dbReference type="Pfam" id="PF07744"/>
    </source>
</evidence>
<dbReference type="AlphaFoldDB" id="A0AAD7PJ16"/>
<evidence type="ECO:0000256" key="1">
    <source>
        <dbReference type="SAM" id="MobiDB-lite"/>
    </source>
</evidence>
<evidence type="ECO:0000313" key="4">
    <source>
        <dbReference type="Proteomes" id="UP001163823"/>
    </source>
</evidence>
<dbReference type="PANTHER" id="PTHR11477:SF37">
    <property type="entry name" value="SPEN PARALOGUE AND ORTHOLOGUE SPOC C-TERMINAL DOMAIN-CONTAINING PROTEIN"/>
    <property type="match status" value="1"/>
</dbReference>
<dbReference type="GO" id="GO:0006351">
    <property type="term" value="P:DNA-templated transcription"/>
    <property type="evidence" value="ECO:0007669"/>
    <property type="project" value="TreeGrafter"/>
</dbReference>